<reference evidence="1 3" key="1">
    <citation type="journal article" date="2012" name="Nature">
        <title>Algal genomes reveal evolutionary mosaicism and the fate of nucleomorphs.</title>
        <authorList>
            <consortium name="DOE Joint Genome Institute"/>
            <person name="Curtis B.A."/>
            <person name="Tanifuji G."/>
            <person name="Burki F."/>
            <person name="Gruber A."/>
            <person name="Irimia M."/>
            <person name="Maruyama S."/>
            <person name="Arias M.C."/>
            <person name="Ball S.G."/>
            <person name="Gile G.H."/>
            <person name="Hirakawa Y."/>
            <person name="Hopkins J.F."/>
            <person name="Kuo A."/>
            <person name="Rensing S.A."/>
            <person name="Schmutz J."/>
            <person name="Symeonidi A."/>
            <person name="Elias M."/>
            <person name="Eveleigh R.J."/>
            <person name="Herman E.K."/>
            <person name="Klute M.J."/>
            <person name="Nakayama T."/>
            <person name="Obornik M."/>
            <person name="Reyes-Prieto A."/>
            <person name="Armbrust E.V."/>
            <person name="Aves S.J."/>
            <person name="Beiko R.G."/>
            <person name="Coutinho P."/>
            <person name="Dacks J.B."/>
            <person name="Durnford D.G."/>
            <person name="Fast N.M."/>
            <person name="Green B.R."/>
            <person name="Grisdale C.J."/>
            <person name="Hempel F."/>
            <person name="Henrissat B."/>
            <person name="Hoppner M.P."/>
            <person name="Ishida K."/>
            <person name="Kim E."/>
            <person name="Koreny L."/>
            <person name="Kroth P.G."/>
            <person name="Liu Y."/>
            <person name="Malik S.B."/>
            <person name="Maier U.G."/>
            <person name="McRose D."/>
            <person name="Mock T."/>
            <person name="Neilson J.A."/>
            <person name="Onodera N.T."/>
            <person name="Poole A.M."/>
            <person name="Pritham E.J."/>
            <person name="Richards T.A."/>
            <person name="Rocap G."/>
            <person name="Roy S.W."/>
            <person name="Sarai C."/>
            <person name="Schaack S."/>
            <person name="Shirato S."/>
            <person name="Slamovits C.H."/>
            <person name="Spencer D.F."/>
            <person name="Suzuki S."/>
            <person name="Worden A.Z."/>
            <person name="Zauner S."/>
            <person name="Barry K."/>
            <person name="Bell C."/>
            <person name="Bharti A.K."/>
            <person name="Crow J.A."/>
            <person name="Grimwood J."/>
            <person name="Kramer R."/>
            <person name="Lindquist E."/>
            <person name="Lucas S."/>
            <person name="Salamov A."/>
            <person name="McFadden G.I."/>
            <person name="Lane C.E."/>
            <person name="Keeling P.J."/>
            <person name="Gray M.W."/>
            <person name="Grigoriev I.V."/>
            <person name="Archibald J.M."/>
        </authorList>
    </citation>
    <scope>NUCLEOTIDE SEQUENCE</scope>
    <source>
        <strain evidence="1 3">CCMP2712</strain>
    </source>
</reference>
<evidence type="ECO:0000313" key="3">
    <source>
        <dbReference type="Proteomes" id="UP000011087"/>
    </source>
</evidence>
<dbReference type="HOGENOM" id="CLU_1848900_0_0_1"/>
<dbReference type="PaxDb" id="55529-EKX44684"/>
<dbReference type="Proteomes" id="UP000011087">
    <property type="component" value="Unassembled WGS sequence"/>
</dbReference>
<dbReference type="AlphaFoldDB" id="L1J9A3"/>
<dbReference type="EnsemblProtists" id="EKX44684">
    <property type="protein sequence ID" value="EKX44684"/>
    <property type="gene ID" value="GUITHDRAFT_109463"/>
</dbReference>
<organism evidence="1">
    <name type="scientific">Guillardia theta (strain CCMP2712)</name>
    <name type="common">Cryptophyte</name>
    <dbReference type="NCBI Taxonomy" id="905079"/>
    <lineage>
        <taxon>Eukaryota</taxon>
        <taxon>Cryptophyceae</taxon>
        <taxon>Pyrenomonadales</taxon>
        <taxon>Geminigeraceae</taxon>
        <taxon>Guillardia</taxon>
    </lineage>
</organism>
<reference evidence="3" key="2">
    <citation type="submission" date="2012-11" db="EMBL/GenBank/DDBJ databases">
        <authorList>
            <person name="Kuo A."/>
            <person name="Curtis B.A."/>
            <person name="Tanifuji G."/>
            <person name="Burki F."/>
            <person name="Gruber A."/>
            <person name="Irimia M."/>
            <person name="Maruyama S."/>
            <person name="Arias M.C."/>
            <person name="Ball S.G."/>
            <person name="Gile G.H."/>
            <person name="Hirakawa Y."/>
            <person name="Hopkins J.F."/>
            <person name="Rensing S.A."/>
            <person name="Schmutz J."/>
            <person name="Symeonidi A."/>
            <person name="Elias M."/>
            <person name="Eveleigh R.J."/>
            <person name="Herman E.K."/>
            <person name="Klute M.J."/>
            <person name="Nakayama T."/>
            <person name="Obornik M."/>
            <person name="Reyes-Prieto A."/>
            <person name="Armbrust E.V."/>
            <person name="Aves S.J."/>
            <person name="Beiko R.G."/>
            <person name="Coutinho P."/>
            <person name="Dacks J.B."/>
            <person name="Durnford D.G."/>
            <person name="Fast N.M."/>
            <person name="Green B.R."/>
            <person name="Grisdale C."/>
            <person name="Hempe F."/>
            <person name="Henrissat B."/>
            <person name="Hoppner M.P."/>
            <person name="Ishida K.-I."/>
            <person name="Kim E."/>
            <person name="Koreny L."/>
            <person name="Kroth P.G."/>
            <person name="Liu Y."/>
            <person name="Malik S.-B."/>
            <person name="Maier U.G."/>
            <person name="McRose D."/>
            <person name="Mock T."/>
            <person name="Neilson J.A."/>
            <person name="Onodera N.T."/>
            <person name="Poole A.M."/>
            <person name="Pritham E.J."/>
            <person name="Richards T.A."/>
            <person name="Rocap G."/>
            <person name="Roy S.W."/>
            <person name="Sarai C."/>
            <person name="Schaack S."/>
            <person name="Shirato S."/>
            <person name="Slamovits C.H."/>
            <person name="Spencer D.F."/>
            <person name="Suzuki S."/>
            <person name="Worden A.Z."/>
            <person name="Zauner S."/>
            <person name="Barry K."/>
            <person name="Bell C."/>
            <person name="Bharti A.K."/>
            <person name="Crow J.A."/>
            <person name="Grimwood J."/>
            <person name="Kramer R."/>
            <person name="Lindquist E."/>
            <person name="Lucas S."/>
            <person name="Salamov A."/>
            <person name="McFadden G.I."/>
            <person name="Lane C.E."/>
            <person name="Keeling P.J."/>
            <person name="Gray M.W."/>
            <person name="Grigoriev I.V."/>
            <person name="Archibald J.M."/>
        </authorList>
    </citation>
    <scope>NUCLEOTIDE SEQUENCE</scope>
    <source>
        <strain evidence="3">CCMP2712</strain>
    </source>
</reference>
<reference evidence="2" key="3">
    <citation type="submission" date="2016-03" db="UniProtKB">
        <authorList>
            <consortium name="EnsemblProtists"/>
        </authorList>
    </citation>
    <scope>IDENTIFICATION</scope>
</reference>
<evidence type="ECO:0000313" key="2">
    <source>
        <dbReference type="EnsemblProtists" id="EKX44684"/>
    </source>
</evidence>
<name>L1J9A3_GUITC</name>
<dbReference type="GeneID" id="17301398"/>
<dbReference type="EMBL" id="JH993003">
    <property type="protein sequence ID" value="EKX44684.1"/>
    <property type="molecule type" value="Genomic_DNA"/>
</dbReference>
<protein>
    <submittedName>
        <fullName evidence="1 2">Uncharacterized protein</fullName>
    </submittedName>
</protein>
<keyword evidence="3" id="KW-1185">Reference proteome</keyword>
<dbReference type="RefSeq" id="XP_005831664.1">
    <property type="nucleotide sequence ID" value="XM_005831607.1"/>
</dbReference>
<evidence type="ECO:0000313" key="1">
    <source>
        <dbReference type="EMBL" id="EKX44684.1"/>
    </source>
</evidence>
<proteinExistence type="predicted"/>
<sequence length="139" mass="14884">METPWTSSPQQLNSVASSLIAAPPPCSPLLPNALVSPESHWPHCFPLVSPHPRSFTPLPKKEPTTEPTMFGTIRQARMALMLLSTETTDALISVAEAIDKTSVDDPAPPAVDPSITAEVADAQKEVDEEQKALKAVYSA</sequence>
<gene>
    <name evidence="1" type="ORF">GUITHDRAFT_109463</name>
</gene>
<accession>L1J9A3</accession>
<dbReference type="KEGG" id="gtt:GUITHDRAFT_109463"/>